<keyword evidence="4 8" id="KW-0521">NADP</keyword>
<keyword evidence="6 8" id="KW-0057">Aromatic amino acid biosynthesis</keyword>
<comment type="pathway">
    <text evidence="1 8">Metabolic intermediate biosynthesis; chorismate biosynthesis; chorismate from D-erythrose 4-phosphate and phosphoenolpyruvate: step 4/7.</text>
</comment>
<dbReference type="Proteomes" id="UP000245911">
    <property type="component" value="Unassembled WGS sequence"/>
</dbReference>
<dbReference type="InterPro" id="IPR036291">
    <property type="entry name" value="NAD(P)-bd_dom_sf"/>
</dbReference>
<dbReference type="GO" id="GO:0004764">
    <property type="term" value="F:shikimate 3-dehydrogenase (NADP+) activity"/>
    <property type="evidence" value="ECO:0007669"/>
    <property type="project" value="UniProtKB-UniRule"/>
</dbReference>
<protein>
    <recommendedName>
        <fullName evidence="2 8">Shikimate dehydrogenase (NADP(+))</fullName>
        <shortName evidence="8">SDH</shortName>
        <ecNumber evidence="2 8">1.1.1.25</ecNumber>
    </recommendedName>
</protein>
<evidence type="ECO:0000256" key="1">
    <source>
        <dbReference type="ARBA" id="ARBA00004871"/>
    </source>
</evidence>
<dbReference type="Pfam" id="PF01488">
    <property type="entry name" value="Shikimate_DH"/>
    <property type="match status" value="1"/>
</dbReference>
<evidence type="ECO:0000259" key="10">
    <source>
        <dbReference type="Pfam" id="PF08501"/>
    </source>
</evidence>
<dbReference type="GO" id="GO:0019632">
    <property type="term" value="P:shikimate metabolic process"/>
    <property type="evidence" value="ECO:0007669"/>
    <property type="project" value="InterPro"/>
</dbReference>
<dbReference type="GO" id="GO:0050661">
    <property type="term" value="F:NADP binding"/>
    <property type="evidence" value="ECO:0007669"/>
    <property type="project" value="InterPro"/>
</dbReference>
<reference evidence="12 13" key="1">
    <citation type="submission" date="2018-04" db="EMBL/GenBank/DDBJ databases">
        <title>Pararhodobacter oceanense sp. nov., isolated from marine intertidal sediment.</title>
        <authorList>
            <person name="Wang X.-L."/>
            <person name="Du Z.-J."/>
        </authorList>
    </citation>
    <scope>NUCLEOTIDE SEQUENCE [LARGE SCALE GENOMIC DNA]</scope>
    <source>
        <strain evidence="12 13">AM505</strain>
    </source>
</reference>
<dbReference type="Gene3D" id="3.40.50.10860">
    <property type="entry name" value="Leucine Dehydrogenase, chain A, domain 1"/>
    <property type="match status" value="1"/>
</dbReference>
<feature type="binding site" evidence="8">
    <location>
        <begin position="134"/>
        <end position="138"/>
    </location>
    <ligand>
        <name>NADP(+)</name>
        <dbReference type="ChEBI" id="CHEBI:58349"/>
    </ligand>
</feature>
<proteinExistence type="inferred from homology"/>
<feature type="binding site" evidence="8">
    <location>
        <position position="223"/>
    </location>
    <ligand>
        <name>NADP(+)</name>
        <dbReference type="ChEBI" id="CHEBI:58349"/>
    </ligand>
</feature>
<keyword evidence="5 8" id="KW-0560">Oxidoreductase</keyword>
<name>A0A2T8HSC6_9RHOB</name>
<dbReference type="NCBIfam" id="TIGR00507">
    <property type="entry name" value="aroE"/>
    <property type="match status" value="1"/>
</dbReference>
<dbReference type="Gene3D" id="3.40.50.720">
    <property type="entry name" value="NAD(P)-binding Rossmann-like Domain"/>
    <property type="match status" value="1"/>
</dbReference>
<dbReference type="GO" id="GO:0008652">
    <property type="term" value="P:amino acid biosynthetic process"/>
    <property type="evidence" value="ECO:0007669"/>
    <property type="project" value="UniProtKB-KW"/>
</dbReference>
<evidence type="ECO:0000256" key="7">
    <source>
        <dbReference type="ARBA" id="ARBA00049442"/>
    </source>
</evidence>
<evidence type="ECO:0000313" key="12">
    <source>
        <dbReference type="EMBL" id="PVH28348.1"/>
    </source>
</evidence>
<dbReference type="InterPro" id="IPR013708">
    <property type="entry name" value="Shikimate_DH-bd_N"/>
</dbReference>
<feature type="binding site" evidence="8">
    <location>
        <position position="225"/>
    </location>
    <ligand>
        <name>shikimate</name>
        <dbReference type="ChEBI" id="CHEBI:36208"/>
    </ligand>
</feature>
<dbReference type="PANTHER" id="PTHR21089">
    <property type="entry name" value="SHIKIMATE DEHYDROGENASE"/>
    <property type="match status" value="1"/>
</dbReference>
<feature type="domain" description="Shikimate dehydrogenase substrate binding N-terminal" evidence="10">
    <location>
        <begin position="15"/>
        <end position="97"/>
    </location>
</feature>
<feature type="binding site" evidence="8">
    <location>
        <position position="253"/>
    </location>
    <ligand>
        <name>shikimate</name>
        <dbReference type="ChEBI" id="CHEBI:36208"/>
    </ligand>
</feature>
<feature type="binding site" evidence="8">
    <location>
        <position position="95"/>
    </location>
    <ligand>
        <name>shikimate</name>
        <dbReference type="ChEBI" id="CHEBI:36208"/>
    </ligand>
</feature>
<feature type="binding site" evidence="8">
    <location>
        <position position="70"/>
    </location>
    <ligand>
        <name>shikimate</name>
        <dbReference type="ChEBI" id="CHEBI:36208"/>
    </ligand>
</feature>
<comment type="function">
    <text evidence="8">Involved in the biosynthesis of the chorismate, which leads to the biosynthesis of aromatic amino acids. Catalyzes the reversible NADPH linked reduction of 3-dehydroshikimate (DHSA) to yield shikimate (SA).</text>
</comment>
<dbReference type="HAMAP" id="MF_00222">
    <property type="entry name" value="Shikimate_DH_AroE"/>
    <property type="match status" value="1"/>
</dbReference>
<feature type="binding site" evidence="8">
    <location>
        <position position="110"/>
    </location>
    <ligand>
        <name>shikimate</name>
        <dbReference type="ChEBI" id="CHEBI:36208"/>
    </ligand>
</feature>
<dbReference type="SUPFAM" id="SSF51735">
    <property type="entry name" value="NAD(P)-binding Rossmann-fold domains"/>
    <property type="match status" value="1"/>
</dbReference>
<dbReference type="GO" id="GO:0009423">
    <property type="term" value="P:chorismate biosynthetic process"/>
    <property type="evidence" value="ECO:0007669"/>
    <property type="project" value="UniProtKB-UniRule"/>
</dbReference>
<feature type="active site" description="Proton acceptor" evidence="8">
    <location>
        <position position="74"/>
    </location>
</feature>
<feature type="domain" description="Quinate/shikimate 5-dehydrogenase/glutamyl-tRNA reductase" evidence="9">
    <location>
        <begin position="122"/>
        <end position="198"/>
    </location>
</feature>
<comment type="subunit">
    <text evidence="8">Homodimer.</text>
</comment>
<evidence type="ECO:0000256" key="6">
    <source>
        <dbReference type="ARBA" id="ARBA00023141"/>
    </source>
</evidence>
<evidence type="ECO:0000313" key="13">
    <source>
        <dbReference type="Proteomes" id="UP000245911"/>
    </source>
</evidence>
<evidence type="ECO:0000256" key="5">
    <source>
        <dbReference type="ARBA" id="ARBA00023002"/>
    </source>
</evidence>
<gene>
    <name evidence="8" type="primary">aroE</name>
    <name evidence="12" type="ORF">DDE20_12250</name>
</gene>
<dbReference type="CDD" id="cd01065">
    <property type="entry name" value="NAD_bind_Shikimate_DH"/>
    <property type="match status" value="1"/>
</dbReference>
<dbReference type="Pfam" id="PF08501">
    <property type="entry name" value="Shikimate_dh_N"/>
    <property type="match status" value="1"/>
</dbReference>
<dbReference type="EMBL" id="QDKM01000005">
    <property type="protein sequence ID" value="PVH28348.1"/>
    <property type="molecule type" value="Genomic_DNA"/>
</dbReference>
<feature type="binding site" evidence="8">
    <location>
        <begin position="23"/>
        <end position="25"/>
    </location>
    <ligand>
        <name>shikimate</name>
        <dbReference type="ChEBI" id="CHEBI:36208"/>
    </ligand>
</feature>
<evidence type="ECO:0000259" key="9">
    <source>
        <dbReference type="Pfam" id="PF01488"/>
    </source>
</evidence>
<feature type="binding site" evidence="8">
    <location>
        <position position="246"/>
    </location>
    <ligand>
        <name>NADP(+)</name>
        <dbReference type="ChEBI" id="CHEBI:58349"/>
    </ligand>
</feature>
<comment type="similarity">
    <text evidence="8">Belongs to the shikimate dehydrogenase family.</text>
</comment>
<organism evidence="12 13">
    <name type="scientific">Pararhodobacter oceanensis</name>
    <dbReference type="NCBI Taxonomy" id="2172121"/>
    <lineage>
        <taxon>Bacteria</taxon>
        <taxon>Pseudomonadati</taxon>
        <taxon>Pseudomonadota</taxon>
        <taxon>Alphaproteobacteria</taxon>
        <taxon>Rhodobacterales</taxon>
        <taxon>Paracoccaceae</taxon>
        <taxon>Pararhodobacter</taxon>
    </lineage>
</organism>
<dbReference type="InterPro" id="IPR006151">
    <property type="entry name" value="Shikm_DH/Glu-tRNA_Rdtase"/>
</dbReference>
<sequence length="279" mass="29592">MSAPLPPNAMPLAAVIGDPIAHSRSPRLHGHWLARYGINGHYIPLKIAPQDFAEALHMLPRMGFAGANVTIPHKEAALALADHATPLAKRIGAANTLSFTENGIEADNTDAYGFTQNILSQQPDWQPKTVAVIGAGGASRAVLAALLDLGATDIRLSNRSPQRALDLAAEFGPAIRAVAWDERSTALADCDTLVNATSLGMQGHPALELDLSDLPATAVVNDLVYAPLETPLLAQARARGNPCVDGLGMLLYQAAAGFERWFVHKPEVDETLRRAVLAS</sequence>
<dbReference type="InterPro" id="IPR022893">
    <property type="entry name" value="Shikimate_DH_fam"/>
</dbReference>
<dbReference type="EC" id="1.1.1.25" evidence="2 8"/>
<keyword evidence="13" id="KW-1185">Reference proteome</keyword>
<comment type="caution">
    <text evidence="12">The sequence shown here is derived from an EMBL/GenBank/DDBJ whole genome shotgun (WGS) entry which is preliminary data.</text>
</comment>
<dbReference type="PANTHER" id="PTHR21089:SF1">
    <property type="entry name" value="BIFUNCTIONAL 3-DEHYDROQUINATE DEHYDRATASE_SHIKIMATE DEHYDROGENASE, CHLOROPLASTIC"/>
    <property type="match status" value="1"/>
</dbReference>
<evidence type="ECO:0000259" key="11">
    <source>
        <dbReference type="Pfam" id="PF18317"/>
    </source>
</evidence>
<dbReference type="InterPro" id="IPR041121">
    <property type="entry name" value="SDH_C"/>
</dbReference>
<evidence type="ECO:0000256" key="2">
    <source>
        <dbReference type="ARBA" id="ARBA00012962"/>
    </source>
</evidence>
<comment type="catalytic activity">
    <reaction evidence="7 8">
        <text>shikimate + NADP(+) = 3-dehydroshikimate + NADPH + H(+)</text>
        <dbReference type="Rhea" id="RHEA:17737"/>
        <dbReference type="ChEBI" id="CHEBI:15378"/>
        <dbReference type="ChEBI" id="CHEBI:16630"/>
        <dbReference type="ChEBI" id="CHEBI:36208"/>
        <dbReference type="ChEBI" id="CHEBI:57783"/>
        <dbReference type="ChEBI" id="CHEBI:58349"/>
        <dbReference type="EC" id="1.1.1.25"/>
    </reaction>
</comment>
<dbReference type="RefSeq" id="WP_116558798.1">
    <property type="nucleotide sequence ID" value="NZ_QDKM01000005.1"/>
</dbReference>
<dbReference type="GO" id="GO:0009073">
    <property type="term" value="P:aromatic amino acid family biosynthetic process"/>
    <property type="evidence" value="ECO:0007669"/>
    <property type="project" value="UniProtKB-KW"/>
</dbReference>
<dbReference type="GO" id="GO:0005829">
    <property type="term" value="C:cytosol"/>
    <property type="evidence" value="ECO:0007669"/>
    <property type="project" value="TreeGrafter"/>
</dbReference>
<dbReference type="NCBIfam" id="NF001312">
    <property type="entry name" value="PRK00258.1-4"/>
    <property type="match status" value="1"/>
</dbReference>
<dbReference type="AlphaFoldDB" id="A0A2T8HSC6"/>
<dbReference type="UniPathway" id="UPA00053">
    <property type="reaction ID" value="UER00087"/>
</dbReference>
<keyword evidence="3 8" id="KW-0028">Amino-acid biosynthesis</keyword>
<dbReference type="Pfam" id="PF18317">
    <property type="entry name" value="SDH_C"/>
    <property type="match status" value="1"/>
</dbReference>
<evidence type="ECO:0000256" key="8">
    <source>
        <dbReference type="HAMAP-Rule" id="MF_00222"/>
    </source>
</evidence>
<comment type="caution">
    <text evidence="8">Lacks conserved residue(s) required for the propagation of feature annotation.</text>
</comment>
<evidence type="ECO:0000256" key="4">
    <source>
        <dbReference type="ARBA" id="ARBA00022857"/>
    </source>
</evidence>
<dbReference type="InterPro" id="IPR011342">
    <property type="entry name" value="Shikimate_DH"/>
</dbReference>
<accession>A0A2T8HSC6</accession>
<evidence type="ECO:0000256" key="3">
    <source>
        <dbReference type="ARBA" id="ARBA00022605"/>
    </source>
</evidence>
<dbReference type="SUPFAM" id="SSF53223">
    <property type="entry name" value="Aminoacid dehydrogenase-like, N-terminal domain"/>
    <property type="match status" value="1"/>
</dbReference>
<dbReference type="OrthoDB" id="9792692at2"/>
<feature type="domain" description="SDH C-terminal" evidence="11">
    <location>
        <begin position="246"/>
        <end position="270"/>
    </location>
</feature>
<dbReference type="InterPro" id="IPR046346">
    <property type="entry name" value="Aminoacid_DH-like_N_sf"/>
</dbReference>